<evidence type="ECO:0000256" key="7">
    <source>
        <dbReference type="ARBA" id="ARBA00023133"/>
    </source>
</evidence>
<feature type="binding site" evidence="15">
    <location>
        <position position="233"/>
    </location>
    <ligand>
        <name>Mg(2+)</name>
        <dbReference type="ChEBI" id="CHEBI:18420"/>
    </ligand>
</feature>
<dbReference type="AlphaFoldDB" id="B2A1H0"/>
<dbReference type="EC" id="4.2.1.24" evidence="5 16"/>
<feature type="binding site" evidence="13">
    <location>
        <position position="274"/>
    </location>
    <ligand>
        <name>5-aminolevulinate</name>
        <dbReference type="ChEBI" id="CHEBI:356416"/>
        <label>2</label>
    </ligand>
</feature>
<keyword evidence="19" id="KW-1185">Reference proteome</keyword>
<keyword evidence="7" id="KW-0350">Heme biosynthesis</keyword>
<dbReference type="Pfam" id="PF00490">
    <property type="entry name" value="ALAD"/>
    <property type="match status" value="1"/>
</dbReference>
<comment type="function">
    <text evidence="10">Catalyzes an early step in the biosynthesis of tetrapyrroles. Binds two molecules of 5-aminolevulinate per subunit, each at a distinct site, and catalyzes their condensation to form porphobilinogen.</text>
</comment>
<dbReference type="eggNOG" id="COG0113">
    <property type="taxonomic scope" value="Bacteria"/>
</dbReference>
<dbReference type="Gene3D" id="3.20.20.70">
    <property type="entry name" value="Aldolase class I"/>
    <property type="match status" value="1"/>
</dbReference>
<feature type="binding site" evidence="14">
    <location>
        <position position="122"/>
    </location>
    <ligand>
        <name>Zn(2+)</name>
        <dbReference type="ChEBI" id="CHEBI:29105"/>
        <note>catalytic</note>
    </ligand>
</feature>
<dbReference type="SUPFAM" id="SSF51569">
    <property type="entry name" value="Aldolase"/>
    <property type="match status" value="1"/>
</dbReference>
<gene>
    <name evidence="18" type="ordered locus">Nther_1127</name>
</gene>
<keyword evidence="14" id="KW-0862">Zinc</keyword>
<dbReference type="HOGENOM" id="CLU_035731_0_0_9"/>
<feature type="active site" description="Schiff-base intermediate with substrate" evidence="12">
    <location>
        <position position="195"/>
    </location>
</feature>
<evidence type="ECO:0000256" key="3">
    <source>
        <dbReference type="ARBA" id="ARBA00008055"/>
    </source>
</evidence>
<feature type="binding site" evidence="14">
    <location>
        <position position="130"/>
    </location>
    <ligand>
        <name>Zn(2+)</name>
        <dbReference type="ChEBI" id="CHEBI:29105"/>
        <note>catalytic</note>
    </ligand>
</feature>
<dbReference type="NCBIfam" id="NF006762">
    <property type="entry name" value="PRK09283.1"/>
    <property type="match status" value="1"/>
</dbReference>
<evidence type="ECO:0000256" key="10">
    <source>
        <dbReference type="ARBA" id="ARBA00025628"/>
    </source>
</evidence>
<proteinExistence type="inferred from homology"/>
<dbReference type="RefSeq" id="WP_012447585.1">
    <property type="nucleotide sequence ID" value="NC_010718.1"/>
</dbReference>
<feature type="binding site" evidence="13">
    <location>
        <position position="205"/>
    </location>
    <ligand>
        <name>5-aminolevulinate</name>
        <dbReference type="ChEBI" id="CHEBI:356416"/>
        <label>1</label>
    </ligand>
</feature>
<evidence type="ECO:0000256" key="2">
    <source>
        <dbReference type="ARBA" id="ARBA00004694"/>
    </source>
</evidence>
<feature type="active site" description="Schiff-base intermediate with substrate" evidence="12">
    <location>
        <position position="248"/>
    </location>
</feature>
<keyword evidence="9 16" id="KW-0627">Porphyrin biosynthesis</keyword>
<dbReference type="PANTHER" id="PTHR11458">
    <property type="entry name" value="DELTA-AMINOLEVULINIC ACID DEHYDRATASE"/>
    <property type="match status" value="1"/>
</dbReference>
<comment type="pathway">
    <text evidence="2">Porphyrin-containing compound metabolism; protoporphyrin-IX biosynthesis; coproporphyrinogen-III from 5-aminolevulinate: step 1/4.</text>
</comment>
<evidence type="ECO:0000256" key="8">
    <source>
        <dbReference type="ARBA" id="ARBA00023239"/>
    </source>
</evidence>
<evidence type="ECO:0000256" key="1">
    <source>
        <dbReference type="ARBA" id="ARBA00001947"/>
    </source>
</evidence>
<dbReference type="SMART" id="SM01004">
    <property type="entry name" value="ALAD"/>
    <property type="match status" value="1"/>
</dbReference>
<keyword evidence="8 16" id="KW-0456">Lyase</keyword>
<dbReference type="GO" id="GO:0005829">
    <property type="term" value="C:cytosol"/>
    <property type="evidence" value="ECO:0007669"/>
    <property type="project" value="TreeGrafter"/>
</dbReference>
<reference evidence="18 19" key="1">
    <citation type="submission" date="2008-04" db="EMBL/GenBank/DDBJ databases">
        <title>Complete sequence of chromosome of Natranaerobius thermophilus JW/NM-WN-LF.</title>
        <authorList>
            <consortium name="US DOE Joint Genome Institute"/>
            <person name="Copeland A."/>
            <person name="Lucas S."/>
            <person name="Lapidus A."/>
            <person name="Glavina del Rio T."/>
            <person name="Dalin E."/>
            <person name="Tice H."/>
            <person name="Bruce D."/>
            <person name="Goodwin L."/>
            <person name="Pitluck S."/>
            <person name="Chertkov O."/>
            <person name="Brettin T."/>
            <person name="Detter J.C."/>
            <person name="Han C."/>
            <person name="Kuske C.R."/>
            <person name="Schmutz J."/>
            <person name="Larimer F."/>
            <person name="Land M."/>
            <person name="Hauser L."/>
            <person name="Kyrpides N."/>
            <person name="Lykidis A."/>
            <person name="Mesbah N.M."/>
            <person name="Wiegel J."/>
        </authorList>
    </citation>
    <scope>NUCLEOTIDE SEQUENCE [LARGE SCALE GENOMIC DNA]</scope>
    <source>
        <strain evidence="19">ATCC BAA-1301 / DSM 18059 / JW/NM-WN-LF</strain>
    </source>
</reference>
<evidence type="ECO:0000256" key="13">
    <source>
        <dbReference type="PIRSR" id="PIRSR001415-2"/>
    </source>
</evidence>
<evidence type="ECO:0000256" key="9">
    <source>
        <dbReference type="ARBA" id="ARBA00023244"/>
    </source>
</evidence>
<dbReference type="PROSITE" id="PS00169">
    <property type="entry name" value="D_ALA_DEHYDRATASE"/>
    <property type="match status" value="1"/>
</dbReference>
<evidence type="ECO:0000313" key="19">
    <source>
        <dbReference type="Proteomes" id="UP000001683"/>
    </source>
</evidence>
<dbReference type="UniPathway" id="UPA00251">
    <property type="reaction ID" value="UER00318"/>
</dbReference>
<dbReference type="InterPro" id="IPR030656">
    <property type="entry name" value="ALAD_AS"/>
</dbReference>
<dbReference type="FunFam" id="3.20.20.70:FF:000019">
    <property type="entry name" value="Delta-aminolevulinic acid dehydratase"/>
    <property type="match status" value="1"/>
</dbReference>
<dbReference type="Proteomes" id="UP000001683">
    <property type="component" value="Chromosome"/>
</dbReference>
<dbReference type="EMBL" id="CP001034">
    <property type="protein sequence ID" value="ACB84710.1"/>
    <property type="molecule type" value="Genomic_DNA"/>
</dbReference>
<accession>B2A1H0</accession>
<feature type="binding site" evidence="13">
    <location>
        <position position="313"/>
    </location>
    <ligand>
        <name>5-aminolevulinate</name>
        <dbReference type="ChEBI" id="CHEBI:356416"/>
        <label>2</label>
    </ligand>
</feature>
<dbReference type="STRING" id="457570.Nther_1127"/>
<evidence type="ECO:0000256" key="17">
    <source>
        <dbReference type="RuleBase" id="RU004161"/>
    </source>
</evidence>
<evidence type="ECO:0000256" key="5">
    <source>
        <dbReference type="ARBA" id="ARBA00012053"/>
    </source>
</evidence>
<dbReference type="GO" id="GO:0004655">
    <property type="term" value="F:porphobilinogen synthase activity"/>
    <property type="evidence" value="ECO:0007669"/>
    <property type="project" value="UniProtKB-EC"/>
</dbReference>
<evidence type="ECO:0000256" key="12">
    <source>
        <dbReference type="PIRSR" id="PIRSR001415-1"/>
    </source>
</evidence>
<sequence length="326" mass="36403">MKYPEYRMRRLRATKQMRQMVREHKLDVSDLIYPVFVNSAIQEPKPVPSMPGVYQWPVDKIVQHLKEIYELGIPAIMLFGIPNYKDSTGSSGKDSEEAVQRACREIKSSLPELTVITDVCLCGYTTHGHCGLIKEGTVDNDSTIEELAEIAISHGQAGADMVAPSNMMDGFVKVIRDKLDEAGFSQLPIMAYSAKFSSSFYGPFRDAAESAPSEGDRRSYQMDPANGKEALREVELDINEGADIVMIKPGLSYLDVIKEVKQKFNHPIAAYNVSGEYSMIKAAADKGWLNEREVVLEKLISFKRAGADMILTYFADDAARWLQGIE</sequence>
<dbReference type="PRINTS" id="PR00144">
    <property type="entry name" value="DALDHYDRTASE"/>
</dbReference>
<dbReference type="GO" id="GO:0006782">
    <property type="term" value="P:protoporphyrinogen IX biosynthetic process"/>
    <property type="evidence" value="ECO:0007669"/>
    <property type="project" value="UniProtKB-UniPathway"/>
</dbReference>
<evidence type="ECO:0000256" key="14">
    <source>
        <dbReference type="PIRSR" id="PIRSR001415-3"/>
    </source>
</evidence>
<comment type="catalytic activity">
    <reaction evidence="11 16">
        <text>2 5-aminolevulinate = porphobilinogen + 2 H2O + H(+)</text>
        <dbReference type="Rhea" id="RHEA:24064"/>
        <dbReference type="ChEBI" id="CHEBI:15377"/>
        <dbReference type="ChEBI" id="CHEBI:15378"/>
        <dbReference type="ChEBI" id="CHEBI:58126"/>
        <dbReference type="ChEBI" id="CHEBI:356416"/>
        <dbReference type="EC" id="4.2.1.24"/>
    </reaction>
</comment>
<evidence type="ECO:0000256" key="15">
    <source>
        <dbReference type="PIRSR" id="PIRSR001415-5"/>
    </source>
</evidence>
<feature type="binding site" evidence="14">
    <location>
        <position position="120"/>
    </location>
    <ligand>
        <name>Zn(2+)</name>
        <dbReference type="ChEBI" id="CHEBI:29105"/>
        <note>catalytic</note>
    </ligand>
</feature>
<reference evidence="18 19" key="2">
    <citation type="journal article" date="2011" name="J. Bacteriol.">
        <title>Complete genome sequence of the anaerobic, halophilic alkalithermophile Natranaerobius thermophilus JW/NM-WN-LF.</title>
        <authorList>
            <person name="Zhao B."/>
            <person name="Mesbah N.M."/>
            <person name="Dalin E."/>
            <person name="Goodwin L."/>
            <person name="Nolan M."/>
            <person name="Pitluck S."/>
            <person name="Chertkov O."/>
            <person name="Brettin T.S."/>
            <person name="Han J."/>
            <person name="Larimer F.W."/>
            <person name="Land M.L."/>
            <person name="Hauser L."/>
            <person name="Kyrpides N."/>
            <person name="Wiegel J."/>
        </authorList>
    </citation>
    <scope>NUCLEOTIDE SEQUENCE [LARGE SCALE GENOMIC DNA]</scope>
    <source>
        <strain evidence="19">ATCC BAA-1301 / DSM 18059 / JW/NM-WN-LF</strain>
    </source>
</reference>
<evidence type="ECO:0000256" key="6">
    <source>
        <dbReference type="ARBA" id="ARBA00020771"/>
    </source>
</evidence>
<dbReference type="PIRSF" id="PIRSF001415">
    <property type="entry name" value="Porphbilin_synth"/>
    <property type="match status" value="1"/>
</dbReference>
<dbReference type="FunCoup" id="B2A1H0">
    <property type="interactions" value="423"/>
</dbReference>
<dbReference type="KEGG" id="nth:Nther_1127"/>
<dbReference type="CDD" id="cd00384">
    <property type="entry name" value="ALAD_PBGS"/>
    <property type="match status" value="1"/>
</dbReference>
<comment type="subunit">
    <text evidence="4 16">Homooctamer.</text>
</comment>
<organism evidence="18 19">
    <name type="scientific">Natranaerobius thermophilus (strain ATCC BAA-1301 / DSM 18059 / JW/NM-WN-LF)</name>
    <dbReference type="NCBI Taxonomy" id="457570"/>
    <lineage>
        <taxon>Bacteria</taxon>
        <taxon>Bacillati</taxon>
        <taxon>Bacillota</taxon>
        <taxon>Clostridia</taxon>
        <taxon>Natranaerobiales</taxon>
        <taxon>Natranaerobiaceae</taxon>
        <taxon>Natranaerobius</taxon>
    </lineage>
</organism>
<dbReference type="OrthoDB" id="9805001at2"/>
<dbReference type="InterPro" id="IPR013785">
    <property type="entry name" value="Aldolase_TIM"/>
</dbReference>
<keyword evidence="15" id="KW-0460">Magnesium</keyword>
<keyword evidence="14" id="KW-0479">Metal-binding</keyword>
<comment type="cofactor">
    <cofactor evidence="1">
        <name>Zn(2+)</name>
        <dbReference type="ChEBI" id="CHEBI:29105"/>
    </cofactor>
</comment>
<dbReference type="InterPro" id="IPR001731">
    <property type="entry name" value="ALAD"/>
</dbReference>
<evidence type="ECO:0000256" key="11">
    <source>
        <dbReference type="ARBA" id="ARBA00047651"/>
    </source>
</evidence>
<dbReference type="PANTHER" id="PTHR11458:SF0">
    <property type="entry name" value="DELTA-AMINOLEVULINIC ACID DEHYDRATASE"/>
    <property type="match status" value="1"/>
</dbReference>
<evidence type="ECO:0000256" key="16">
    <source>
        <dbReference type="RuleBase" id="RU000515"/>
    </source>
</evidence>
<comment type="similarity">
    <text evidence="3 17">Belongs to the ALAD family.</text>
</comment>
<protein>
    <recommendedName>
        <fullName evidence="6 16">Delta-aminolevulinic acid dehydratase</fullName>
        <ecNumber evidence="5 16">4.2.1.24</ecNumber>
    </recommendedName>
</protein>
<feature type="binding site" evidence="13">
    <location>
        <position position="217"/>
    </location>
    <ligand>
        <name>5-aminolevulinate</name>
        <dbReference type="ChEBI" id="CHEBI:356416"/>
        <label>1</label>
    </ligand>
</feature>
<dbReference type="InParanoid" id="B2A1H0"/>
<evidence type="ECO:0000256" key="4">
    <source>
        <dbReference type="ARBA" id="ARBA00011823"/>
    </source>
</evidence>
<evidence type="ECO:0000313" key="18">
    <source>
        <dbReference type="EMBL" id="ACB84710.1"/>
    </source>
</evidence>
<dbReference type="GO" id="GO:0008270">
    <property type="term" value="F:zinc ion binding"/>
    <property type="evidence" value="ECO:0007669"/>
    <property type="project" value="TreeGrafter"/>
</dbReference>
<name>B2A1H0_NATTJ</name>